<name>A0A379ULW6_SALET</name>
<gene>
    <name evidence="1" type="ORF">NCTC5798_00303</name>
</gene>
<evidence type="ECO:0000313" key="2">
    <source>
        <dbReference type="Proteomes" id="UP000255534"/>
    </source>
</evidence>
<organism evidence="1 2">
    <name type="scientific">Salmonella enterica I</name>
    <dbReference type="NCBI Taxonomy" id="59201"/>
    <lineage>
        <taxon>Bacteria</taxon>
        <taxon>Pseudomonadati</taxon>
        <taxon>Pseudomonadota</taxon>
        <taxon>Gammaproteobacteria</taxon>
        <taxon>Enterobacterales</taxon>
        <taxon>Enterobacteriaceae</taxon>
        <taxon>Salmonella</taxon>
    </lineage>
</organism>
<sequence length="171" mass="18718">MPNSAVCVCQVLTISVSAGRLNSGKRFTVIGRKADHAAGAARALTAHQRIVAVRRIRRIGHQRREIVSKDVSPFVIGIFIAGDTRIARTQEAVRIVGRQHLLRRRFLRPLPGAFCAMRRNQNPLAGKRVITAMRMIDGIKWGHNNVLNLGIPADGVTASARCPAPFRQACG</sequence>
<evidence type="ECO:0000313" key="1">
    <source>
        <dbReference type="EMBL" id="SUG69240.1"/>
    </source>
</evidence>
<accession>A0A379ULW6</accession>
<reference evidence="1 2" key="1">
    <citation type="submission" date="2018-06" db="EMBL/GenBank/DDBJ databases">
        <authorList>
            <consortium name="Pathogen Informatics"/>
            <person name="Doyle S."/>
        </authorList>
    </citation>
    <scope>NUCLEOTIDE SEQUENCE [LARGE SCALE GENOMIC DNA]</scope>
    <source>
        <strain evidence="1 2">NCTC5798</strain>
    </source>
</reference>
<dbReference type="EMBL" id="UGXK01000001">
    <property type="protein sequence ID" value="SUG69240.1"/>
    <property type="molecule type" value="Genomic_DNA"/>
</dbReference>
<proteinExistence type="predicted"/>
<dbReference type="AlphaFoldDB" id="A0A379ULW6"/>
<protein>
    <submittedName>
        <fullName evidence="1">Uncharacterized protein</fullName>
    </submittedName>
</protein>
<dbReference type="Proteomes" id="UP000255534">
    <property type="component" value="Unassembled WGS sequence"/>
</dbReference>